<evidence type="ECO:0000313" key="1">
    <source>
        <dbReference type="EMBL" id="NUQ88937.1"/>
    </source>
</evidence>
<gene>
    <name evidence="1" type="ORF">HOQ43_10795</name>
</gene>
<comment type="caution">
    <text evidence="1">The sequence shown here is derived from an EMBL/GenBank/DDBJ whole genome shotgun (WGS) entry which is preliminary data.</text>
</comment>
<protein>
    <submittedName>
        <fullName evidence="1">Uncharacterized protein</fullName>
    </submittedName>
</protein>
<proteinExistence type="predicted"/>
<sequence length="93" mass="10172">MSDITPVELAVVRALVLDDWDRGVEYTDLGSRDTVVHLARAALAAARPHVESDLLRSLAAELRESRAIGGIEYVDATWLESRAEQITRGGDRG</sequence>
<accession>A0A850C9M2</accession>
<reference evidence="1 2" key="1">
    <citation type="submission" date="2020-05" db="EMBL/GenBank/DDBJ databases">
        <title>DNA-SIP metagenomic assembled genomes.</title>
        <authorList>
            <person name="Yu J."/>
        </authorList>
    </citation>
    <scope>NUCLEOTIDE SEQUENCE [LARGE SCALE GENOMIC DNA]</scope>
    <source>
        <strain evidence="1">Bin5.27</strain>
    </source>
</reference>
<dbReference type="Proteomes" id="UP000574690">
    <property type="component" value="Unassembled WGS sequence"/>
</dbReference>
<organism evidence="1 2">
    <name type="scientific">Glycomyces artemisiae</name>
    <dbReference type="NCBI Taxonomy" id="1076443"/>
    <lineage>
        <taxon>Bacteria</taxon>
        <taxon>Bacillati</taxon>
        <taxon>Actinomycetota</taxon>
        <taxon>Actinomycetes</taxon>
        <taxon>Glycomycetales</taxon>
        <taxon>Glycomycetaceae</taxon>
        <taxon>Glycomyces</taxon>
    </lineage>
</organism>
<name>A0A850C9M2_9ACTN</name>
<dbReference type="AlphaFoldDB" id="A0A850C9M2"/>
<evidence type="ECO:0000313" key="2">
    <source>
        <dbReference type="Proteomes" id="UP000574690"/>
    </source>
</evidence>
<dbReference type="EMBL" id="JABFXE010000451">
    <property type="protein sequence ID" value="NUQ88937.1"/>
    <property type="molecule type" value="Genomic_DNA"/>
</dbReference>